<protein>
    <submittedName>
        <fullName evidence="1">Uncharacterized protein</fullName>
    </submittedName>
</protein>
<organism evidence="1">
    <name type="scientific">uncultured Synechococcales cyanobacterium</name>
    <dbReference type="NCBI Taxonomy" id="1936017"/>
    <lineage>
        <taxon>Bacteria</taxon>
        <taxon>Bacillati</taxon>
        <taxon>Cyanobacteriota</taxon>
        <taxon>Cyanophyceae</taxon>
        <taxon>Synechococcales</taxon>
        <taxon>environmental samples</taxon>
    </lineage>
</organism>
<dbReference type="EMBL" id="CADCWO010000220">
    <property type="protein sequence ID" value="CAA9587858.1"/>
    <property type="molecule type" value="Genomic_DNA"/>
</dbReference>
<sequence>MYIAAELAVEMFCRKMGRVAIEGDGKLSVVAAGEAPALWSHSAAILVLVERFFELGDVLTTATRSVMVQLVCFCPIKVVEG</sequence>
<evidence type="ECO:0000313" key="1">
    <source>
        <dbReference type="EMBL" id="CAA9587858.1"/>
    </source>
</evidence>
<accession>A0A6J4VTM7</accession>
<gene>
    <name evidence="1" type="ORF">AVDCRST_MAG81-4285</name>
</gene>
<name>A0A6J4VTM7_9CYAN</name>
<dbReference type="AlphaFoldDB" id="A0A6J4VTM7"/>
<proteinExistence type="predicted"/>
<reference evidence="1" key="1">
    <citation type="submission" date="2020-02" db="EMBL/GenBank/DDBJ databases">
        <authorList>
            <person name="Meier V. D."/>
        </authorList>
    </citation>
    <scope>NUCLEOTIDE SEQUENCE</scope>
    <source>
        <strain evidence="1">AVDCRST_MAG81</strain>
    </source>
</reference>